<dbReference type="STRING" id="667129.HMPREF0758_2543"/>
<evidence type="ECO:0000313" key="1">
    <source>
        <dbReference type="EMBL" id="EFE95907.1"/>
    </source>
</evidence>
<dbReference type="AlphaFoldDB" id="D4E2Z3"/>
<keyword evidence="2" id="KW-1185">Reference proteome</keyword>
<accession>D4E2Z3</accession>
<organism evidence="1 2">
    <name type="scientific">Serratia odorifera DSM 4582</name>
    <dbReference type="NCBI Taxonomy" id="667129"/>
    <lineage>
        <taxon>Bacteria</taxon>
        <taxon>Pseudomonadati</taxon>
        <taxon>Pseudomonadota</taxon>
        <taxon>Gammaproteobacteria</taxon>
        <taxon>Enterobacterales</taxon>
        <taxon>Yersiniaceae</taxon>
        <taxon>Serratia</taxon>
    </lineage>
</organism>
<gene>
    <name evidence="1" type="ORF">HMPREF0758_2543</name>
</gene>
<dbReference type="EMBL" id="ADBY01000042">
    <property type="protein sequence ID" value="EFE95907.1"/>
    <property type="molecule type" value="Genomic_DNA"/>
</dbReference>
<dbReference type="HOGENOM" id="CLU_2976760_0_0_6"/>
<sequence length="58" mass="6589">MISICLAGWIGNLAHLQQVVGHEKSGSGISRRYLHTFPLRSVLLCDRWVGLVVTSWYY</sequence>
<protein>
    <submittedName>
        <fullName evidence="1">Uncharacterized protein</fullName>
    </submittedName>
</protein>
<name>D4E2Z3_SEROD</name>
<evidence type="ECO:0000313" key="2">
    <source>
        <dbReference type="Proteomes" id="UP000005723"/>
    </source>
</evidence>
<reference evidence="1 2" key="1">
    <citation type="submission" date="2010-01" db="EMBL/GenBank/DDBJ databases">
        <authorList>
            <person name="Muzny D."/>
            <person name="Qin X."/>
            <person name="Deng J."/>
            <person name="Jiang H."/>
            <person name="Liu Y."/>
            <person name="Qu J."/>
            <person name="Song X.-Z."/>
            <person name="Zhang L."/>
            <person name="Thornton R."/>
            <person name="Coyle M."/>
            <person name="Francisco L."/>
            <person name="Jackson L."/>
            <person name="Javaid M."/>
            <person name="Korchina V."/>
            <person name="Kovar C."/>
            <person name="Mata R."/>
            <person name="Mathew T."/>
            <person name="Ngo R."/>
            <person name="Nguyen L."/>
            <person name="Nguyen N."/>
            <person name="Okwuonu G."/>
            <person name="Ongeri F."/>
            <person name="Pham C."/>
            <person name="Simmons D."/>
            <person name="Wilczek-Boney K."/>
            <person name="Hale W."/>
            <person name="Jakkamsetti A."/>
            <person name="Pham P."/>
            <person name="Ruth R."/>
            <person name="San Lucas F."/>
            <person name="Warren J."/>
            <person name="Zhang J."/>
            <person name="Zhao Z."/>
            <person name="Zhou C."/>
            <person name="Zhu D."/>
            <person name="Lee S."/>
            <person name="Bess C."/>
            <person name="Blankenburg K."/>
            <person name="Forbes L."/>
            <person name="Fu Q."/>
            <person name="Gubbala S."/>
            <person name="Hirani K."/>
            <person name="Jayaseelan J.C."/>
            <person name="Lara F."/>
            <person name="Munidasa M."/>
            <person name="Palculict T."/>
            <person name="Patil S."/>
            <person name="Pu L.-L."/>
            <person name="Saada N."/>
            <person name="Tang L."/>
            <person name="Weissenberger G."/>
            <person name="Zhu Y."/>
            <person name="Hemphill L."/>
            <person name="Shang Y."/>
            <person name="Youmans B."/>
            <person name="Ayvaz T."/>
            <person name="Ross M."/>
            <person name="Santibanez J."/>
            <person name="Aqrawi P."/>
            <person name="Gross S."/>
            <person name="Joshi V."/>
            <person name="Fowler G."/>
            <person name="Nazareth L."/>
            <person name="Reid J."/>
            <person name="Worley K."/>
            <person name="Petrosino J."/>
            <person name="Highlander S."/>
            <person name="Gibbs R."/>
        </authorList>
    </citation>
    <scope>NUCLEOTIDE SEQUENCE [LARGE SCALE GENOMIC DNA]</scope>
    <source>
        <strain evidence="1 2">DSM 4582</strain>
    </source>
</reference>
<proteinExistence type="predicted"/>
<comment type="caution">
    <text evidence="1">The sequence shown here is derived from an EMBL/GenBank/DDBJ whole genome shotgun (WGS) entry which is preliminary data.</text>
</comment>
<dbReference type="Proteomes" id="UP000005723">
    <property type="component" value="Unassembled WGS sequence"/>
</dbReference>